<dbReference type="AlphaFoldDB" id="A0AAW1Q0K0"/>
<gene>
    <name evidence="2" type="ORF">WJX73_010465</name>
</gene>
<feature type="compositionally biased region" description="Polar residues" evidence="1">
    <location>
        <begin position="44"/>
        <end position="53"/>
    </location>
</feature>
<name>A0AAW1Q0K0_9CHLO</name>
<dbReference type="Proteomes" id="UP001465755">
    <property type="component" value="Unassembled WGS sequence"/>
</dbReference>
<comment type="caution">
    <text evidence="2">The sequence shown here is derived from an EMBL/GenBank/DDBJ whole genome shotgun (WGS) entry which is preliminary data.</text>
</comment>
<feature type="region of interest" description="Disordered" evidence="1">
    <location>
        <begin position="36"/>
        <end position="55"/>
    </location>
</feature>
<reference evidence="2 3" key="1">
    <citation type="journal article" date="2024" name="Nat. Commun.">
        <title>Phylogenomics reveals the evolutionary origins of lichenization in chlorophyte algae.</title>
        <authorList>
            <person name="Puginier C."/>
            <person name="Libourel C."/>
            <person name="Otte J."/>
            <person name="Skaloud P."/>
            <person name="Haon M."/>
            <person name="Grisel S."/>
            <person name="Petersen M."/>
            <person name="Berrin J.G."/>
            <person name="Delaux P.M."/>
            <person name="Dal Grande F."/>
            <person name="Keller J."/>
        </authorList>
    </citation>
    <scope>NUCLEOTIDE SEQUENCE [LARGE SCALE GENOMIC DNA]</scope>
    <source>
        <strain evidence="2 3">SAG 2036</strain>
    </source>
</reference>
<accession>A0AAW1Q0K0</accession>
<organism evidence="2 3">
    <name type="scientific">Symbiochloris irregularis</name>
    <dbReference type="NCBI Taxonomy" id="706552"/>
    <lineage>
        <taxon>Eukaryota</taxon>
        <taxon>Viridiplantae</taxon>
        <taxon>Chlorophyta</taxon>
        <taxon>core chlorophytes</taxon>
        <taxon>Trebouxiophyceae</taxon>
        <taxon>Trebouxiales</taxon>
        <taxon>Trebouxiaceae</taxon>
        <taxon>Symbiochloris</taxon>
    </lineage>
</organism>
<evidence type="ECO:0000256" key="1">
    <source>
        <dbReference type="SAM" id="MobiDB-lite"/>
    </source>
</evidence>
<dbReference type="EMBL" id="JALJOQ010000003">
    <property type="protein sequence ID" value="KAK9813807.1"/>
    <property type="molecule type" value="Genomic_DNA"/>
</dbReference>
<keyword evidence="3" id="KW-1185">Reference proteome</keyword>
<proteinExistence type="predicted"/>
<sequence length="280" mass="30590">MAAHLTTGLNVAYLLLTGGEMRPFLRSTLAPTAVAPTSPAVRAQESSSPQSGPLTRPYSSMWAYHHWRMGRPPPSRITNGRRHILSGWVEHGPVGHARTFPCREWCWAVLSEYEQPADDSRGGVHATQRRPPCHTRFSVAHDALYISRLMRTGGRCSSMPFMQPVRMARVHPDPSPSMQSSGRAGMWGDPHDVKELTISGRNAKALAGLRQIMESMAGGPSRFLCKLAVSGGSHTLCRRNAVPGGPVSILLTGRSQAARQLCMHYCMLDPKGVILSHEGL</sequence>
<protein>
    <submittedName>
        <fullName evidence="2">Uncharacterized protein</fullName>
    </submittedName>
</protein>
<evidence type="ECO:0000313" key="2">
    <source>
        <dbReference type="EMBL" id="KAK9813807.1"/>
    </source>
</evidence>
<evidence type="ECO:0000313" key="3">
    <source>
        <dbReference type="Proteomes" id="UP001465755"/>
    </source>
</evidence>